<evidence type="ECO:0000313" key="2">
    <source>
        <dbReference type="EMBL" id="MFC7071330.1"/>
    </source>
</evidence>
<accession>A0ABD5WGQ7</accession>
<dbReference type="Proteomes" id="UP001596461">
    <property type="component" value="Unassembled WGS sequence"/>
</dbReference>
<dbReference type="Pfam" id="PF03476">
    <property type="entry name" value="MOSC_N"/>
    <property type="match status" value="1"/>
</dbReference>
<evidence type="ECO:0000313" key="3">
    <source>
        <dbReference type="Proteomes" id="UP001596461"/>
    </source>
</evidence>
<dbReference type="Pfam" id="PF03473">
    <property type="entry name" value="MOSC"/>
    <property type="match status" value="1"/>
</dbReference>
<comment type="caution">
    <text evidence="2">The sequence shown here is derived from an EMBL/GenBank/DDBJ whole genome shotgun (WGS) entry which is preliminary data.</text>
</comment>
<dbReference type="EMBL" id="JBHTAH010000022">
    <property type="protein sequence ID" value="MFC7071330.1"/>
    <property type="molecule type" value="Genomic_DNA"/>
</dbReference>
<name>A0ABD5WGQ7_9EURY</name>
<gene>
    <name evidence="2" type="ORF">ACFQL9_16920</name>
</gene>
<dbReference type="RefSeq" id="WP_284031237.1">
    <property type="nucleotide sequence ID" value="NZ_CP126154.1"/>
</dbReference>
<dbReference type="GeneID" id="81126110"/>
<dbReference type="SUPFAM" id="SSF141673">
    <property type="entry name" value="MOSC N-terminal domain-like"/>
    <property type="match status" value="1"/>
</dbReference>
<dbReference type="AlphaFoldDB" id="A0ABD5WGQ7"/>
<organism evidence="2 3">
    <name type="scientific">Halobaculum lipolyticum</name>
    <dbReference type="NCBI Taxonomy" id="3032001"/>
    <lineage>
        <taxon>Archaea</taxon>
        <taxon>Methanobacteriati</taxon>
        <taxon>Methanobacteriota</taxon>
        <taxon>Stenosarchaea group</taxon>
        <taxon>Halobacteria</taxon>
        <taxon>Halobacteriales</taxon>
        <taxon>Haloferacaceae</taxon>
        <taxon>Halobaculum</taxon>
    </lineage>
</organism>
<sequence>MTDDAHATTLDRVRVYPVKALDGVDVGAATLAPGGGLAPDREFALLDADGDYVNGKNERRIHRVRAEFDLDARTVALAAPHDDDAPAPDSFRLDDEGDALADWVGAFLGYDVRLVGERAGGYPDDTELSGPTVLATGTLREVASWYDDLDVDSVRRRLRPNLELGSGEAFYEDRLVADRGERVRFRVGDADLLGVNPCQRCAVPARDPDTGAEYPEFRTRFLRRREATMPAWSGGDRFDHYFRLMTNTVVPADSVGAQLRVGDDVRIVGVEDE</sequence>
<dbReference type="InterPro" id="IPR005303">
    <property type="entry name" value="MOCOS_middle"/>
</dbReference>
<reference evidence="2 3" key="1">
    <citation type="journal article" date="2019" name="Int. J. Syst. Evol. Microbiol.">
        <title>The Global Catalogue of Microorganisms (GCM) 10K type strain sequencing project: providing services to taxonomists for standard genome sequencing and annotation.</title>
        <authorList>
            <consortium name="The Broad Institute Genomics Platform"/>
            <consortium name="The Broad Institute Genome Sequencing Center for Infectious Disease"/>
            <person name="Wu L."/>
            <person name="Ma J."/>
        </authorList>
    </citation>
    <scope>NUCLEOTIDE SEQUENCE [LARGE SCALE GENOMIC DNA]</scope>
    <source>
        <strain evidence="2 3">DT31</strain>
    </source>
</reference>
<keyword evidence="3" id="KW-1185">Reference proteome</keyword>
<dbReference type="InterPro" id="IPR005302">
    <property type="entry name" value="MoCF_Sase_C"/>
</dbReference>
<dbReference type="PROSITE" id="PS51340">
    <property type="entry name" value="MOSC"/>
    <property type="match status" value="1"/>
</dbReference>
<proteinExistence type="predicted"/>
<evidence type="ECO:0000259" key="1">
    <source>
        <dbReference type="PROSITE" id="PS51340"/>
    </source>
</evidence>
<protein>
    <submittedName>
        <fullName evidence="2">MOSC domain-containing protein</fullName>
    </submittedName>
</protein>
<feature type="domain" description="MOSC" evidence="1">
    <location>
        <begin position="97"/>
        <end position="268"/>
    </location>
</feature>